<evidence type="ECO:0000259" key="5">
    <source>
        <dbReference type="PROSITE" id="PS50977"/>
    </source>
</evidence>
<dbReference type="EMBL" id="BAABDQ010000041">
    <property type="protein sequence ID" value="GAA3606204.1"/>
    <property type="molecule type" value="Genomic_DNA"/>
</dbReference>
<dbReference type="Pfam" id="PF13305">
    <property type="entry name" value="TetR_C_33"/>
    <property type="match status" value="1"/>
</dbReference>
<dbReference type="PANTHER" id="PTHR30055">
    <property type="entry name" value="HTH-TYPE TRANSCRIPTIONAL REGULATOR RUTR"/>
    <property type="match status" value="1"/>
</dbReference>
<dbReference type="Pfam" id="PF00440">
    <property type="entry name" value="TetR_N"/>
    <property type="match status" value="1"/>
</dbReference>
<evidence type="ECO:0000256" key="4">
    <source>
        <dbReference type="PROSITE-ProRule" id="PRU00335"/>
    </source>
</evidence>
<accession>A0ABP6ZEN4</accession>
<dbReference type="PANTHER" id="PTHR30055:SF239">
    <property type="entry name" value="TRANSCRIPTIONAL REGULATORY PROTEIN"/>
    <property type="match status" value="1"/>
</dbReference>
<evidence type="ECO:0000256" key="1">
    <source>
        <dbReference type="ARBA" id="ARBA00023015"/>
    </source>
</evidence>
<evidence type="ECO:0000256" key="3">
    <source>
        <dbReference type="ARBA" id="ARBA00023163"/>
    </source>
</evidence>
<evidence type="ECO:0000313" key="6">
    <source>
        <dbReference type="EMBL" id="GAA3606204.1"/>
    </source>
</evidence>
<dbReference type="Gene3D" id="1.10.357.10">
    <property type="entry name" value="Tetracycline Repressor, domain 2"/>
    <property type="match status" value="1"/>
</dbReference>
<reference evidence="7" key="1">
    <citation type="journal article" date="2019" name="Int. J. Syst. Evol. Microbiol.">
        <title>The Global Catalogue of Microorganisms (GCM) 10K type strain sequencing project: providing services to taxonomists for standard genome sequencing and annotation.</title>
        <authorList>
            <consortium name="The Broad Institute Genomics Platform"/>
            <consortium name="The Broad Institute Genome Sequencing Center for Infectious Disease"/>
            <person name="Wu L."/>
            <person name="Ma J."/>
        </authorList>
    </citation>
    <scope>NUCLEOTIDE SEQUENCE [LARGE SCALE GENOMIC DNA]</scope>
    <source>
        <strain evidence="7">JCM 17326</strain>
    </source>
</reference>
<dbReference type="SUPFAM" id="SSF48498">
    <property type="entry name" value="Tetracyclin repressor-like, C-terminal domain"/>
    <property type="match status" value="1"/>
</dbReference>
<keyword evidence="7" id="KW-1185">Reference proteome</keyword>
<gene>
    <name evidence="6" type="ORF">GCM10022419_108830</name>
</gene>
<dbReference type="InterPro" id="IPR025996">
    <property type="entry name" value="MT1864/Rv1816-like_C"/>
</dbReference>
<dbReference type="Gene3D" id="1.10.10.60">
    <property type="entry name" value="Homeodomain-like"/>
    <property type="match status" value="1"/>
</dbReference>
<feature type="domain" description="HTH tetR-type" evidence="5">
    <location>
        <begin position="6"/>
        <end position="66"/>
    </location>
</feature>
<comment type="caution">
    <text evidence="6">The sequence shown here is derived from an EMBL/GenBank/DDBJ whole genome shotgun (WGS) entry which is preliminary data.</text>
</comment>
<dbReference type="SUPFAM" id="SSF46689">
    <property type="entry name" value="Homeodomain-like"/>
    <property type="match status" value="1"/>
</dbReference>
<organism evidence="6 7">
    <name type="scientific">Nonomuraea rosea</name>
    <dbReference type="NCBI Taxonomy" id="638574"/>
    <lineage>
        <taxon>Bacteria</taxon>
        <taxon>Bacillati</taxon>
        <taxon>Actinomycetota</taxon>
        <taxon>Actinomycetes</taxon>
        <taxon>Streptosporangiales</taxon>
        <taxon>Streptosporangiaceae</taxon>
        <taxon>Nonomuraea</taxon>
    </lineage>
</organism>
<dbReference type="InterPro" id="IPR036271">
    <property type="entry name" value="Tet_transcr_reg_TetR-rel_C_sf"/>
</dbReference>
<dbReference type="PROSITE" id="PS50977">
    <property type="entry name" value="HTH_TETR_2"/>
    <property type="match status" value="1"/>
</dbReference>
<dbReference type="Proteomes" id="UP001500630">
    <property type="component" value="Unassembled WGS sequence"/>
</dbReference>
<dbReference type="InterPro" id="IPR009057">
    <property type="entry name" value="Homeodomain-like_sf"/>
</dbReference>
<keyword evidence="3" id="KW-0804">Transcription</keyword>
<dbReference type="InterPro" id="IPR001647">
    <property type="entry name" value="HTH_TetR"/>
</dbReference>
<sequence>MPTPEKTSRERIIAAGRDLLEAGGPQGLTMQSVAERVGVRAPSLYKHIDNRAALLTAVAEATIDDLLARLTSTDGSLEALVHGFRQFARTWPEGFRLMHSAQAPPEALARVAAPVLRASRELVGEQEALDAARLVTAWASGFLGMELIGAFRFGGDIDRAFEYGLAGIRRALTTGHQSAGTTP</sequence>
<evidence type="ECO:0000313" key="7">
    <source>
        <dbReference type="Proteomes" id="UP001500630"/>
    </source>
</evidence>
<feature type="DNA-binding region" description="H-T-H motif" evidence="4">
    <location>
        <begin position="29"/>
        <end position="48"/>
    </location>
</feature>
<keyword evidence="2 4" id="KW-0238">DNA-binding</keyword>
<dbReference type="InterPro" id="IPR050109">
    <property type="entry name" value="HTH-type_TetR-like_transc_reg"/>
</dbReference>
<protein>
    <submittedName>
        <fullName evidence="6">TetR/AcrR family transcriptional regulator</fullName>
    </submittedName>
</protein>
<dbReference type="PRINTS" id="PR00455">
    <property type="entry name" value="HTHTETR"/>
</dbReference>
<keyword evidence="1" id="KW-0805">Transcription regulation</keyword>
<name>A0ABP6ZEN4_9ACTN</name>
<evidence type="ECO:0000256" key="2">
    <source>
        <dbReference type="ARBA" id="ARBA00023125"/>
    </source>
</evidence>
<dbReference type="RefSeq" id="WP_345574606.1">
    <property type="nucleotide sequence ID" value="NZ_BAABDQ010000041.1"/>
</dbReference>
<proteinExistence type="predicted"/>